<dbReference type="AlphaFoldDB" id="A0A1W2BKW0"/>
<dbReference type="SMART" id="SM00388">
    <property type="entry name" value="HisKA"/>
    <property type="match status" value="1"/>
</dbReference>
<dbReference type="Gene3D" id="1.10.287.130">
    <property type="match status" value="1"/>
</dbReference>
<comment type="subcellular location">
    <subcellularLocation>
        <location evidence="2">Membrane</location>
    </subcellularLocation>
</comment>
<dbReference type="InterPro" id="IPR036097">
    <property type="entry name" value="HisK_dim/P_sf"/>
</dbReference>
<dbReference type="PROSITE" id="PS50109">
    <property type="entry name" value="HIS_KIN"/>
    <property type="match status" value="1"/>
</dbReference>
<dbReference type="SMART" id="SM00387">
    <property type="entry name" value="HATPase_c"/>
    <property type="match status" value="1"/>
</dbReference>
<dbReference type="SUPFAM" id="SSF47384">
    <property type="entry name" value="Homodimeric domain of signal transducing histidine kinase"/>
    <property type="match status" value="1"/>
</dbReference>
<dbReference type="Pfam" id="PF03924">
    <property type="entry name" value="CHASE"/>
    <property type="match status" value="1"/>
</dbReference>
<keyword evidence="6" id="KW-0812">Transmembrane</keyword>
<evidence type="ECO:0000256" key="8">
    <source>
        <dbReference type="ARBA" id="ARBA00022989"/>
    </source>
</evidence>
<dbReference type="InterPro" id="IPR006189">
    <property type="entry name" value="CHASE_dom"/>
</dbReference>
<dbReference type="PROSITE" id="PS50839">
    <property type="entry name" value="CHASE"/>
    <property type="match status" value="1"/>
</dbReference>
<proteinExistence type="predicted"/>
<keyword evidence="5" id="KW-0808">Transferase</keyword>
<feature type="domain" description="Histidine kinase" evidence="10">
    <location>
        <begin position="318"/>
        <end position="543"/>
    </location>
</feature>
<dbReference type="SUPFAM" id="SSF55874">
    <property type="entry name" value="ATPase domain of HSP90 chaperone/DNA topoisomerase II/histidine kinase"/>
    <property type="match status" value="1"/>
</dbReference>
<dbReference type="GO" id="GO:0016020">
    <property type="term" value="C:membrane"/>
    <property type="evidence" value="ECO:0007669"/>
    <property type="project" value="UniProtKB-SubCell"/>
</dbReference>
<comment type="catalytic activity">
    <reaction evidence="1">
        <text>ATP + protein L-histidine = ADP + protein N-phospho-L-histidine.</text>
        <dbReference type="EC" id="2.7.13.3"/>
    </reaction>
</comment>
<name>A0A1W2BKW0_9RHOB</name>
<evidence type="ECO:0000259" key="11">
    <source>
        <dbReference type="PROSITE" id="PS50839"/>
    </source>
</evidence>
<evidence type="ECO:0000313" key="13">
    <source>
        <dbReference type="Proteomes" id="UP000192330"/>
    </source>
</evidence>
<dbReference type="InterPro" id="IPR003661">
    <property type="entry name" value="HisK_dim/P_dom"/>
</dbReference>
<dbReference type="EMBL" id="FWYD01000004">
    <property type="protein sequence ID" value="SMC73430.1"/>
    <property type="molecule type" value="Genomic_DNA"/>
</dbReference>
<sequence>MMSAFVLCALVAGLTWFLLDKQRELRFRELAQIETDFRLRALARDVKVRVNAIRHIAALWRKSDAGSDEFTAETQDYIDQFPGIRSVRFIDETLVVKFVTPADQPPDTGVPLTALGARQLRASELARDSGEITLSGAVDLYDGSGRGFVAYIPIHRGEDFRGLVSVAFNAEEWQRELLLLDDNPHFGNDFSIRIEFDGSLLYADADFAKMSSLQVVSETDQLWGHALRMQSHPTPSFVKANRDIMPEIAALLLGILLFAGYVQFTLLHRGNQAEARADAGNARLRQVNEALALEVDDRRRAEAAARQSQAATSRFLTTMSHEIRTPLNAIMGMFQLIEAADIPERHRKQAAAGYASSQRLFRGLTNVLEVSRLDAGALTIVEDHVELEPLIANWHATLEGSVIRSGKPLDMHLELGDALPQTVHIDAGRVTQIVTNLVDNAVRFTATGSITLAVHMTGRSGNSLEIEVRDTGEGIPEERRHTVFQRFYQLDNGLARQHQGSGLGLSICRDIARLMGANLTHSDRKPLDVGSGSTFTLRLHNVHPRRDVLSK</sequence>
<reference evidence="12 13" key="1">
    <citation type="submission" date="2017-04" db="EMBL/GenBank/DDBJ databases">
        <authorList>
            <person name="Afonso C.L."/>
            <person name="Miller P.J."/>
            <person name="Scott M.A."/>
            <person name="Spackman E."/>
            <person name="Goraichik I."/>
            <person name="Dimitrov K.M."/>
            <person name="Suarez D.L."/>
            <person name="Swayne D.E."/>
        </authorList>
    </citation>
    <scope>NUCLEOTIDE SEQUENCE [LARGE SCALE GENOMIC DNA]</scope>
    <source>
        <strain evidence="12 13">CGMCC 1.12644</strain>
    </source>
</reference>
<evidence type="ECO:0000256" key="4">
    <source>
        <dbReference type="ARBA" id="ARBA00022553"/>
    </source>
</evidence>
<evidence type="ECO:0000256" key="2">
    <source>
        <dbReference type="ARBA" id="ARBA00004370"/>
    </source>
</evidence>
<dbReference type="Proteomes" id="UP000192330">
    <property type="component" value="Unassembled WGS sequence"/>
</dbReference>
<evidence type="ECO:0000256" key="3">
    <source>
        <dbReference type="ARBA" id="ARBA00012438"/>
    </source>
</evidence>
<gene>
    <name evidence="12" type="ORF">SAMN06295998_104117</name>
</gene>
<dbReference type="STRING" id="1387277.SAMN06295998_104117"/>
<dbReference type="Gene3D" id="3.30.565.10">
    <property type="entry name" value="Histidine kinase-like ATPase, C-terminal domain"/>
    <property type="match status" value="1"/>
</dbReference>
<keyword evidence="8" id="KW-1133">Transmembrane helix</keyword>
<evidence type="ECO:0000256" key="7">
    <source>
        <dbReference type="ARBA" id="ARBA00022777"/>
    </source>
</evidence>
<evidence type="ECO:0000256" key="5">
    <source>
        <dbReference type="ARBA" id="ARBA00022679"/>
    </source>
</evidence>
<dbReference type="PANTHER" id="PTHR43047">
    <property type="entry name" value="TWO-COMPONENT HISTIDINE PROTEIN KINASE"/>
    <property type="match status" value="1"/>
</dbReference>
<evidence type="ECO:0000256" key="1">
    <source>
        <dbReference type="ARBA" id="ARBA00000085"/>
    </source>
</evidence>
<dbReference type="InterPro" id="IPR042240">
    <property type="entry name" value="CHASE_sf"/>
</dbReference>
<dbReference type="GO" id="GO:0000155">
    <property type="term" value="F:phosphorelay sensor kinase activity"/>
    <property type="evidence" value="ECO:0007669"/>
    <property type="project" value="InterPro"/>
</dbReference>
<dbReference type="Pfam" id="PF00512">
    <property type="entry name" value="HisKA"/>
    <property type="match status" value="1"/>
</dbReference>
<dbReference type="InterPro" id="IPR036890">
    <property type="entry name" value="HATPase_C_sf"/>
</dbReference>
<dbReference type="InterPro" id="IPR004358">
    <property type="entry name" value="Sig_transdc_His_kin-like_C"/>
</dbReference>
<keyword evidence="7 12" id="KW-0418">Kinase</keyword>
<dbReference type="Pfam" id="PF02518">
    <property type="entry name" value="HATPase_c"/>
    <property type="match status" value="1"/>
</dbReference>
<dbReference type="CDD" id="cd16922">
    <property type="entry name" value="HATPase_EvgS-ArcB-TorS-like"/>
    <property type="match status" value="1"/>
</dbReference>
<dbReference type="SMART" id="SM01079">
    <property type="entry name" value="CHASE"/>
    <property type="match status" value="1"/>
</dbReference>
<dbReference type="CDD" id="cd00082">
    <property type="entry name" value="HisKA"/>
    <property type="match status" value="1"/>
</dbReference>
<evidence type="ECO:0000256" key="9">
    <source>
        <dbReference type="ARBA" id="ARBA00023136"/>
    </source>
</evidence>
<dbReference type="EC" id="2.7.13.3" evidence="3"/>
<keyword evidence="9" id="KW-0472">Membrane</keyword>
<keyword evidence="13" id="KW-1185">Reference proteome</keyword>
<dbReference type="InterPro" id="IPR003594">
    <property type="entry name" value="HATPase_dom"/>
</dbReference>
<dbReference type="Gene3D" id="3.30.450.350">
    <property type="entry name" value="CHASE domain"/>
    <property type="match status" value="1"/>
</dbReference>
<accession>A0A1W2BKW0</accession>
<protein>
    <recommendedName>
        <fullName evidence="3">histidine kinase</fullName>
        <ecNumber evidence="3">2.7.13.3</ecNumber>
    </recommendedName>
</protein>
<evidence type="ECO:0000259" key="10">
    <source>
        <dbReference type="PROSITE" id="PS50109"/>
    </source>
</evidence>
<feature type="domain" description="CHASE" evidence="11">
    <location>
        <begin position="91"/>
        <end position="172"/>
    </location>
</feature>
<keyword evidence="4" id="KW-0597">Phosphoprotein</keyword>
<dbReference type="PRINTS" id="PR00344">
    <property type="entry name" value="BCTRLSENSOR"/>
</dbReference>
<dbReference type="InterPro" id="IPR005467">
    <property type="entry name" value="His_kinase_dom"/>
</dbReference>
<evidence type="ECO:0000256" key="6">
    <source>
        <dbReference type="ARBA" id="ARBA00022692"/>
    </source>
</evidence>
<evidence type="ECO:0000313" key="12">
    <source>
        <dbReference type="EMBL" id="SMC73430.1"/>
    </source>
</evidence>
<organism evidence="12 13">
    <name type="scientific">Primorskyibacter flagellatus</name>
    <dbReference type="NCBI Taxonomy" id="1387277"/>
    <lineage>
        <taxon>Bacteria</taxon>
        <taxon>Pseudomonadati</taxon>
        <taxon>Pseudomonadota</taxon>
        <taxon>Alphaproteobacteria</taxon>
        <taxon>Rhodobacterales</taxon>
        <taxon>Roseobacteraceae</taxon>
        <taxon>Primorskyibacter</taxon>
    </lineage>
</organism>